<dbReference type="FunFam" id="3.40.50.720:FF:000084">
    <property type="entry name" value="Short-chain dehydrogenase reductase"/>
    <property type="match status" value="1"/>
</dbReference>
<dbReference type="PANTHER" id="PTHR42760">
    <property type="entry name" value="SHORT-CHAIN DEHYDROGENASES/REDUCTASES FAMILY MEMBER"/>
    <property type="match status" value="1"/>
</dbReference>
<keyword evidence="4" id="KW-1185">Reference proteome</keyword>
<dbReference type="AlphaFoldDB" id="A0A136Q6L8"/>
<dbReference type="OrthoDB" id="9803333at2"/>
<reference evidence="4" key="1">
    <citation type="submission" date="2016-02" db="EMBL/GenBank/DDBJ databases">
        <authorList>
            <person name="Mitreva M."/>
            <person name="Pepin K.H."/>
            <person name="Mihindukulasuriya K.A."/>
            <person name="Fulton R."/>
            <person name="Fronick C."/>
            <person name="O'Laughlin M."/>
            <person name="Miner T."/>
            <person name="Herter B."/>
            <person name="Rosa B.A."/>
            <person name="Cordes M."/>
            <person name="Tomlinson C."/>
            <person name="Wollam A."/>
            <person name="Palsikar V.B."/>
            <person name="Mardis E.R."/>
            <person name="Wilson R.K."/>
        </authorList>
    </citation>
    <scope>NUCLEOTIDE SEQUENCE [LARGE SCALE GENOMIC DNA]</scope>
    <source>
        <strain evidence="4">DSM 22607</strain>
    </source>
</reference>
<comment type="caution">
    <text evidence="3">The sequence shown here is derived from an EMBL/GenBank/DDBJ whole genome shotgun (WGS) entry which is preliminary data.</text>
</comment>
<dbReference type="STRING" id="626937.HMPREF3293_01006"/>
<gene>
    <name evidence="3" type="ORF">HMPREF3293_01006</name>
</gene>
<dbReference type="InterPro" id="IPR002347">
    <property type="entry name" value="SDR_fam"/>
</dbReference>
<comment type="similarity">
    <text evidence="1">Belongs to the short-chain dehydrogenases/reductases (SDR) family.</text>
</comment>
<dbReference type="SUPFAM" id="SSF51735">
    <property type="entry name" value="NAD(P)-binding Rossmann-fold domains"/>
    <property type="match status" value="1"/>
</dbReference>
<dbReference type="KEGG" id="cmiu:B1H56_01955"/>
<evidence type="ECO:0000313" key="3">
    <source>
        <dbReference type="EMBL" id="KXK66269.1"/>
    </source>
</evidence>
<dbReference type="PRINTS" id="PR00080">
    <property type="entry name" value="SDRFAMILY"/>
</dbReference>
<dbReference type="Proteomes" id="UP000070366">
    <property type="component" value="Unassembled WGS sequence"/>
</dbReference>
<name>A0A136Q6L8_9FIRM</name>
<evidence type="ECO:0000256" key="2">
    <source>
        <dbReference type="ARBA" id="ARBA00023002"/>
    </source>
</evidence>
<proteinExistence type="inferred from homology"/>
<dbReference type="GO" id="GO:0008206">
    <property type="term" value="P:bile acid metabolic process"/>
    <property type="evidence" value="ECO:0007669"/>
    <property type="project" value="UniProtKB-ARBA"/>
</dbReference>
<dbReference type="Pfam" id="PF13561">
    <property type="entry name" value="adh_short_C2"/>
    <property type="match status" value="1"/>
</dbReference>
<dbReference type="GO" id="GO:0016616">
    <property type="term" value="F:oxidoreductase activity, acting on the CH-OH group of donors, NAD or NADP as acceptor"/>
    <property type="evidence" value="ECO:0007669"/>
    <property type="project" value="TreeGrafter"/>
</dbReference>
<accession>A0A136Q6L8</accession>
<dbReference type="NCBIfam" id="NF005559">
    <property type="entry name" value="PRK07231.1"/>
    <property type="match status" value="1"/>
</dbReference>
<evidence type="ECO:0000313" key="4">
    <source>
        <dbReference type="Proteomes" id="UP000070366"/>
    </source>
</evidence>
<dbReference type="EMBL" id="LSZW01000047">
    <property type="protein sequence ID" value="KXK66269.1"/>
    <property type="molecule type" value="Genomic_DNA"/>
</dbReference>
<keyword evidence="2" id="KW-0560">Oxidoreductase</keyword>
<organism evidence="3 4">
    <name type="scientific">Christensenella minuta</name>
    <dbReference type="NCBI Taxonomy" id="626937"/>
    <lineage>
        <taxon>Bacteria</taxon>
        <taxon>Bacillati</taxon>
        <taxon>Bacillota</taxon>
        <taxon>Clostridia</taxon>
        <taxon>Christensenellales</taxon>
        <taxon>Christensenellaceae</taxon>
        <taxon>Christensenella</taxon>
    </lineage>
</organism>
<dbReference type="PANTHER" id="PTHR42760:SF115">
    <property type="entry name" value="3-OXOACYL-[ACYL-CARRIER-PROTEIN] REDUCTASE FABG"/>
    <property type="match status" value="1"/>
</dbReference>
<sequence length="257" mass="27800">MMNFFDLKGEVAFVTGASKGLGKMFANTLAGAGAKVCLLSFEEEDLLRTEREMKDAGYDVMSCYADITDEQEVEKAVAACVERYGTIDILVNNAGIGRLNKAPQDTTLREWQKVIDINVNGSFICAKAAGKVMLEKQKGKIINMSSISGKVINKGVHGGSYDVSKQAVDGLTRALATEWAKYNINVNAIAPGYFMTDPNKEFFAADPGFYDLALSLIPAGHMAQPEDLAGTLLYLASHASDYVHGTIIQVDGGYMAW</sequence>
<evidence type="ECO:0000256" key="1">
    <source>
        <dbReference type="ARBA" id="ARBA00006484"/>
    </source>
</evidence>
<dbReference type="Gene3D" id="3.40.50.720">
    <property type="entry name" value="NAD(P)-binding Rossmann-like Domain"/>
    <property type="match status" value="1"/>
</dbReference>
<dbReference type="InterPro" id="IPR036291">
    <property type="entry name" value="NAD(P)-bd_dom_sf"/>
</dbReference>
<dbReference type="RefSeq" id="WP_066739732.1">
    <property type="nucleotide sequence ID" value="NZ_CABMOF010000003.1"/>
</dbReference>
<dbReference type="PATRIC" id="fig|626937.4.peg.994"/>
<dbReference type="PRINTS" id="PR00081">
    <property type="entry name" value="GDHRDH"/>
</dbReference>
<protein>
    <submittedName>
        <fullName evidence="3">Putative gluconate 5-dehydrogenase</fullName>
    </submittedName>
</protein>